<keyword evidence="4" id="KW-0547">Nucleotide-binding</keyword>
<dbReference type="SMART" id="SM00387">
    <property type="entry name" value="HATPase_c"/>
    <property type="match status" value="1"/>
</dbReference>
<name>A0A1G8U7V9_9EURY</name>
<keyword evidence="3" id="KW-0808">Transferase</keyword>
<keyword evidence="6" id="KW-0067">ATP-binding</keyword>
<dbReference type="Pfam" id="PF02518">
    <property type="entry name" value="HATPase_c"/>
    <property type="match status" value="1"/>
</dbReference>
<dbReference type="PRINTS" id="PR00344">
    <property type="entry name" value="BCTRLSENSOR"/>
</dbReference>
<dbReference type="Proteomes" id="UP000198856">
    <property type="component" value="Unassembled WGS sequence"/>
</dbReference>
<evidence type="ECO:0000256" key="2">
    <source>
        <dbReference type="ARBA" id="ARBA00012438"/>
    </source>
</evidence>
<dbReference type="EMBL" id="FNFC01000004">
    <property type="protein sequence ID" value="SDJ49799.1"/>
    <property type="molecule type" value="Genomic_DNA"/>
</dbReference>
<feature type="transmembrane region" description="Helical" evidence="7">
    <location>
        <begin position="379"/>
        <end position="405"/>
    </location>
</feature>
<dbReference type="PANTHER" id="PTHR44936:SF10">
    <property type="entry name" value="SENSOR PROTEIN RSTB"/>
    <property type="match status" value="1"/>
</dbReference>
<sequence length="509" mass="54127">MRWYGVSMRGLLVALVGFGLTRFTVTLATTETTREFLLTGLIPLVLGLSLTAFGVILAVGAYDELLVRKTLRWCLLGTGAMGALVVVTVVGVEPDVLSDPMAVQDQTYLSNFLIGGSVGGTLTGVYAARAARQRETLTQQTNRLVVLNRLLRDKVINSAMAIKGHADVLQTGHSDDSIEVVGRQADDIVQVIENVKYLSETADTDDISLGTVDLRECVEAELEDSKQANPSAAYTFEAPAESVDVRANSQLAEVFRHLFENAIDYSDAETPELTVSIERSRTTVTVNVSDNGPGLSEAQQALLEHGEIAEFDDPTTGFGLNIVRLLVEGFEGSIETTVSDAGTTVSVQLPRVAEGTGTTEPSTTGVTPSHTALAVPVGLVAAVTMGVAMDLVGFDFQAIGALYGIENFVVAMLTHEFHSVVFVLFYAAVLVVVPPPYGEKLSSRLGIGIVFGLSLWVVAAGLVMPLWLRLVGIAAPLPNIPLSSLVGHVVWGGTTALLFHAGDRFLSAR</sequence>
<feature type="transmembrane region" description="Helical" evidence="7">
    <location>
        <begin position="417"/>
        <end position="433"/>
    </location>
</feature>
<dbReference type="Gene3D" id="3.30.565.10">
    <property type="entry name" value="Histidine kinase-like ATPase, C-terminal domain"/>
    <property type="match status" value="1"/>
</dbReference>
<evidence type="ECO:0000256" key="5">
    <source>
        <dbReference type="ARBA" id="ARBA00022777"/>
    </source>
</evidence>
<dbReference type="RefSeq" id="WP_092700192.1">
    <property type="nucleotide sequence ID" value="NZ_FNFC01000004.1"/>
</dbReference>
<dbReference type="InterPro" id="IPR004358">
    <property type="entry name" value="Sig_transdc_His_kin-like_C"/>
</dbReference>
<reference evidence="9 10" key="1">
    <citation type="submission" date="2016-10" db="EMBL/GenBank/DDBJ databases">
        <authorList>
            <person name="de Groot N.N."/>
        </authorList>
    </citation>
    <scope>NUCLEOTIDE SEQUENCE [LARGE SCALE GENOMIC DNA]</scope>
    <source>
        <strain evidence="9 10">IBRC-M10015</strain>
    </source>
</reference>
<gene>
    <name evidence="9" type="ORF">SAMN05216226_10499</name>
</gene>
<evidence type="ECO:0000256" key="6">
    <source>
        <dbReference type="ARBA" id="ARBA00022840"/>
    </source>
</evidence>
<accession>A0A1G8U7V9</accession>
<dbReference type="OrthoDB" id="3369at2157"/>
<dbReference type="GO" id="GO:0004673">
    <property type="term" value="F:protein histidine kinase activity"/>
    <property type="evidence" value="ECO:0007669"/>
    <property type="project" value="UniProtKB-EC"/>
</dbReference>
<feature type="transmembrane region" description="Helical" evidence="7">
    <location>
        <begin position="38"/>
        <end position="61"/>
    </location>
</feature>
<feature type="transmembrane region" description="Helical" evidence="7">
    <location>
        <begin position="480"/>
        <end position="499"/>
    </location>
</feature>
<dbReference type="InterPro" id="IPR005467">
    <property type="entry name" value="His_kinase_dom"/>
</dbReference>
<evidence type="ECO:0000256" key="3">
    <source>
        <dbReference type="ARBA" id="ARBA00022679"/>
    </source>
</evidence>
<dbReference type="InterPro" id="IPR050980">
    <property type="entry name" value="2C_sensor_his_kinase"/>
</dbReference>
<evidence type="ECO:0000313" key="9">
    <source>
        <dbReference type="EMBL" id="SDJ49799.1"/>
    </source>
</evidence>
<comment type="catalytic activity">
    <reaction evidence="1">
        <text>ATP + protein L-histidine = ADP + protein N-phospho-L-histidine.</text>
        <dbReference type="EC" id="2.7.13.3"/>
    </reaction>
</comment>
<feature type="transmembrane region" description="Helical" evidence="7">
    <location>
        <begin position="112"/>
        <end position="131"/>
    </location>
</feature>
<dbReference type="GO" id="GO:0005524">
    <property type="term" value="F:ATP binding"/>
    <property type="evidence" value="ECO:0007669"/>
    <property type="project" value="UniProtKB-KW"/>
</dbReference>
<dbReference type="EC" id="2.7.13.3" evidence="2"/>
<organism evidence="9 10">
    <name type="scientific">Halovenus aranensis</name>
    <dbReference type="NCBI Taxonomy" id="890420"/>
    <lineage>
        <taxon>Archaea</taxon>
        <taxon>Methanobacteriati</taxon>
        <taxon>Methanobacteriota</taxon>
        <taxon>Stenosarchaea group</taxon>
        <taxon>Halobacteria</taxon>
        <taxon>Halobacteriales</taxon>
        <taxon>Haloarculaceae</taxon>
        <taxon>Halovenus</taxon>
    </lineage>
</organism>
<evidence type="ECO:0000256" key="7">
    <source>
        <dbReference type="SAM" id="Phobius"/>
    </source>
</evidence>
<feature type="transmembrane region" description="Helical" evidence="7">
    <location>
        <begin position="73"/>
        <end position="92"/>
    </location>
</feature>
<keyword evidence="7" id="KW-0812">Transmembrane</keyword>
<dbReference type="PROSITE" id="PS50109">
    <property type="entry name" value="HIS_KIN"/>
    <property type="match status" value="1"/>
</dbReference>
<keyword evidence="10" id="KW-1185">Reference proteome</keyword>
<dbReference type="InterPro" id="IPR003594">
    <property type="entry name" value="HATPase_dom"/>
</dbReference>
<feature type="transmembrane region" description="Helical" evidence="7">
    <location>
        <begin position="445"/>
        <end position="468"/>
    </location>
</feature>
<dbReference type="PANTHER" id="PTHR44936">
    <property type="entry name" value="SENSOR PROTEIN CREC"/>
    <property type="match status" value="1"/>
</dbReference>
<evidence type="ECO:0000259" key="8">
    <source>
        <dbReference type="PROSITE" id="PS50109"/>
    </source>
</evidence>
<proteinExistence type="predicted"/>
<dbReference type="AlphaFoldDB" id="A0A1G8U7V9"/>
<dbReference type="STRING" id="890420.SAMN05216226_10499"/>
<keyword evidence="5 9" id="KW-0418">Kinase</keyword>
<evidence type="ECO:0000256" key="4">
    <source>
        <dbReference type="ARBA" id="ARBA00022741"/>
    </source>
</evidence>
<protein>
    <recommendedName>
        <fullName evidence="2">histidine kinase</fullName>
        <ecNumber evidence="2">2.7.13.3</ecNumber>
    </recommendedName>
</protein>
<evidence type="ECO:0000313" key="10">
    <source>
        <dbReference type="Proteomes" id="UP000198856"/>
    </source>
</evidence>
<dbReference type="SUPFAM" id="SSF55874">
    <property type="entry name" value="ATPase domain of HSP90 chaperone/DNA topoisomerase II/histidine kinase"/>
    <property type="match status" value="1"/>
</dbReference>
<keyword evidence="7" id="KW-1133">Transmembrane helix</keyword>
<evidence type="ECO:0000256" key="1">
    <source>
        <dbReference type="ARBA" id="ARBA00000085"/>
    </source>
</evidence>
<feature type="domain" description="Histidine kinase" evidence="8">
    <location>
        <begin position="150"/>
        <end position="353"/>
    </location>
</feature>
<dbReference type="InterPro" id="IPR036890">
    <property type="entry name" value="HATPase_C_sf"/>
</dbReference>
<keyword evidence="7" id="KW-0472">Membrane</keyword>